<dbReference type="Gene3D" id="3.90.1150.10">
    <property type="entry name" value="Aspartate Aminotransferase, domain 1"/>
    <property type="match status" value="1"/>
</dbReference>
<dbReference type="SUPFAM" id="SSF53383">
    <property type="entry name" value="PLP-dependent transferases"/>
    <property type="match status" value="1"/>
</dbReference>
<dbReference type="Gene3D" id="3.40.640.10">
    <property type="entry name" value="Type I PLP-dependent aspartate aminotransferase-like (Major domain)"/>
    <property type="match status" value="1"/>
</dbReference>
<keyword evidence="5" id="KW-0804">Transcription</keyword>
<dbReference type="Pfam" id="PF00155">
    <property type="entry name" value="Aminotran_1_2"/>
    <property type="match status" value="1"/>
</dbReference>
<dbReference type="Pfam" id="PF00392">
    <property type="entry name" value="GntR"/>
    <property type="match status" value="1"/>
</dbReference>
<proteinExistence type="inferred from homology"/>
<evidence type="ECO:0000313" key="8">
    <source>
        <dbReference type="Proteomes" id="UP000681341"/>
    </source>
</evidence>
<dbReference type="InterPro" id="IPR015421">
    <property type="entry name" value="PyrdxlP-dep_Trfase_major"/>
</dbReference>
<evidence type="ECO:0000256" key="3">
    <source>
        <dbReference type="ARBA" id="ARBA00023015"/>
    </source>
</evidence>
<keyword evidence="7" id="KW-0032">Aminotransferase</keyword>
<evidence type="ECO:0000313" key="7">
    <source>
        <dbReference type="EMBL" id="MBO3732954.1"/>
    </source>
</evidence>
<protein>
    <submittedName>
        <fullName evidence="7">PLP-dependent aminotransferase family protein</fullName>
    </submittedName>
</protein>
<dbReference type="InterPro" id="IPR015422">
    <property type="entry name" value="PyrdxlP-dep_Trfase_small"/>
</dbReference>
<sequence>MSNSSTQRIVDGLRAWIAAAPPGAKLPTNRELMAEHGASPVTVQKAMHALNALGLIETRPGVGTFTRAARAPRAVDFGWQTAALGSPHSRFPKVSSTQRSAAPDAISLHSGYPDRELLPERMVRTALARAAKSEAALTRSPVRGLPELQAWFAAELGGAAGVSPPTARDVMIVSGSQSGLGSVFRAVVGSGRPLLIESPTYWGAILGAEQAGLALVPIPSGPEGPDPEEVDRAFRRTGARAFYAQPTFANPTGVQWSPSRGRELLEVVRAHRAFLIEDDWAHDLAIDADPAPLAAQDDGGHVVYLRSLTKSVSPALRVGAVVARGPVRDRIAADQGAEAMYVSGVLQAAALDVVTQPGWRHHLRAFRNQVRIRRDLLVDALREHTPDAQLERVPAGGLNLWLRLPDGTDAERLVRDCESRGLLIAPGAEWFPAEPPGPYARVNFAGPAPDRFPEAARLLQAALEEQR</sequence>
<keyword evidence="4" id="KW-0238">DNA-binding</keyword>
<dbReference type="Gene3D" id="1.10.10.10">
    <property type="entry name" value="Winged helix-like DNA-binding domain superfamily/Winged helix DNA-binding domain"/>
    <property type="match status" value="1"/>
</dbReference>
<dbReference type="GO" id="GO:0008483">
    <property type="term" value="F:transaminase activity"/>
    <property type="evidence" value="ECO:0007669"/>
    <property type="project" value="UniProtKB-KW"/>
</dbReference>
<accession>A0ABS3U2F7</accession>
<keyword evidence="3" id="KW-0805">Transcription regulation</keyword>
<evidence type="ECO:0000256" key="4">
    <source>
        <dbReference type="ARBA" id="ARBA00023125"/>
    </source>
</evidence>
<dbReference type="PANTHER" id="PTHR46577">
    <property type="entry name" value="HTH-TYPE TRANSCRIPTIONAL REGULATORY PROTEIN GABR"/>
    <property type="match status" value="1"/>
</dbReference>
<keyword evidence="7" id="KW-0808">Transferase</keyword>
<dbReference type="EMBL" id="JAGFNP010000004">
    <property type="protein sequence ID" value="MBO3732954.1"/>
    <property type="molecule type" value="Genomic_DNA"/>
</dbReference>
<keyword evidence="2" id="KW-0663">Pyridoxal phosphate</keyword>
<reference evidence="7 8" key="1">
    <citation type="submission" date="2021-03" db="EMBL/GenBank/DDBJ databases">
        <title>Glycomyces sp. nov., a novel actinomycete isolated from soil.</title>
        <authorList>
            <person name="Yang X."/>
            <person name="Xu X."/>
        </authorList>
    </citation>
    <scope>NUCLEOTIDE SEQUENCE [LARGE SCALE GENOMIC DNA]</scope>
    <source>
        <strain evidence="7 8">NEAU-S30</strain>
    </source>
</reference>
<dbReference type="Proteomes" id="UP000681341">
    <property type="component" value="Unassembled WGS sequence"/>
</dbReference>
<gene>
    <name evidence="7" type="ORF">J5V16_08975</name>
</gene>
<name>A0ABS3U2F7_9ACTN</name>
<dbReference type="InterPro" id="IPR036388">
    <property type="entry name" value="WH-like_DNA-bd_sf"/>
</dbReference>
<dbReference type="SMART" id="SM00345">
    <property type="entry name" value="HTH_GNTR"/>
    <property type="match status" value="1"/>
</dbReference>
<dbReference type="InterPro" id="IPR000524">
    <property type="entry name" value="Tscrpt_reg_HTH_GntR"/>
</dbReference>
<dbReference type="PROSITE" id="PS50949">
    <property type="entry name" value="HTH_GNTR"/>
    <property type="match status" value="1"/>
</dbReference>
<comment type="caution">
    <text evidence="7">The sequence shown here is derived from an EMBL/GenBank/DDBJ whole genome shotgun (WGS) entry which is preliminary data.</text>
</comment>
<evidence type="ECO:0000256" key="1">
    <source>
        <dbReference type="ARBA" id="ARBA00005384"/>
    </source>
</evidence>
<evidence type="ECO:0000256" key="5">
    <source>
        <dbReference type="ARBA" id="ARBA00023163"/>
    </source>
</evidence>
<keyword evidence="8" id="KW-1185">Reference proteome</keyword>
<dbReference type="PANTHER" id="PTHR46577:SF1">
    <property type="entry name" value="HTH-TYPE TRANSCRIPTIONAL REGULATORY PROTEIN GABR"/>
    <property type="match status" value="1"/>
</dbReference>
<dbReference type="CDD" id="cd07377">
    <property type="entry name" value="WHTH_GntR"/>
    <property type="match status" value="1"/>
</dbReference>
<dbReference type="RefSeq" id="WP_208495765.1">
    <property type="nucleotide sequence ID" value="NZ_JAGFNP010000004.1"/>
</dbReference>
<comment type="similarity">
    <text evidence="1">In the C-terminal section; belongs to the class-I pyridoxal-phosphate-dependent aminotransferase family.</text>
</comment>
<dbReference type="InterPro" id="IPR051446">
    <property type="entry name" value="HTH_trans_reg/aminotransferase"/>
</dbReference>
<evidence type="ECO:0000256" key="2">
    <source>
        <dbReference type="ARBA" id="ARBA00022898"/>
    </source>
</evidence>
<dbReference type="CDD" id="cd00609">
    <property type="entry name" value="AAT_like"/>
    <property type="match status" value="1"/>
</dbReference>
<dbReference type="SUPFAM" id="SSF46785">
    <property type="entry name" value="Winged helix' DNA-binding domain"/>
    <property type="match status" value="1"/>
</dbReference>
<dbReference type="InterPro" id="IPR036390">
    <property type="entry name" value="WH_DNA-bd_sf"/>
</dbReference>
<feature type="domain" description="HTH gntR-type" evidence="6">
    <location>
        <begin position="3"/>
        <end position="69"/>
    </location>
</feature>
<organism evidence="7 8">
    <name type="scientific">Glycomyces niveus</name>
    <dbReference type="NCBI Taxonomy" id="2820287"/>
    <lineage>
        <taxon>Bacteria</taxon>
        <taxon>Bacillati</taxon>
        <taxon>Actinomycetota</taxon>
        <taxon>Actinomycetes</taxon>
        <taxon>Glycomycetales</taxon>
        <taxon>Glycomycetaceae</taxon>
        <taxon>Glycomyces</taxon>
    </lineage>
</organism>
<dbReference type="InterPro" id="IPR015424">
    <property type="entry name" value="PyrdxlP-dep_Trfase"/>
</dbReference>
<dbReference type="InterPro" id="IPR004839">
    <property type="entry name" value="Aminotransferase_I/II_large"/>
</dbReference>
<evidence type="ECO:0000259" key="6">
    <source>
        <dbReference type="PROSITE" id="PS50949"/>
    </source>
</evidence>